<dbReference type="RefSeq" id="WP_267912080.1">
    <property type="nucleotide sequence ID" value="NZ_JAPHVQ010000008.1"/>
</dbReference>
<dbReference type="AlphaFoldDB" id="A0A9X4JE62"/>
<dbReference type="EMBL" id="JAPHVQ010000008">
    <property type="protein sequence ID" value="MDE8035218.1"/>
    <property type="molecule type" value="Genomic_DNA"/>
</dbReference>
<gene>
    <name evidence="1" type="ORF">OQ257_08580</name>
</gene>
<protein>
    <submittedName>
        <fullName evidence="1">Uncharacterized protein</fullName>
    </submittedName>
</protein>
<accession>A0A9X4JE62</accession>
<organism evidence="1 2">
    <name type="scientific">Actinobacillus equuli subsp. equuli</name>
    <dbReference type="NCBI Taxonomy" id="202947"/>
    <lineage>
        <taxon>Bacteria</taxon>
        <taxon>Pseudomonadati</taxon>
        <taxon>Pseudomonadota</taxon>
        <taxon>Gammaproteobacteria</taxon>
        <taxon>Pasteurellales</taxon>
        <taxon>Pasteurellaceae</taxon>
        <taxon>Actinobacillus</taxon>
    </lineage>
</organism>
<reference evidence="1" key="2">
    <citation type="journal article" date="2023" name="Pathogens">
        <title>Pathological Features and Genomic Characterization of an Actinobacillus equuli subsp. equuli Bearing Unique Virulence-Associated Genes from an Adult Horse with Pleuropneumonia.</title>
        <authorList>
            <person name="Kamali M."/>
            <person name="Carossino M."/>
            <person name="Del Piero F."/>
            <person name="Peak L."/>
            <person name="Mitchell M.S."/>
            <person name="Willette J."/>
            <person name="Baker R."/>
            <person name="Li F."/>
            <person name="Kenez A."/>
            <person name="Balasuriya U.B.R."/>
            <person name="Go Y.Y."/>
        </authorList>
    </citation>
    <scope>NUCLEOTIDE SEQUENCE</scope>
    <source>
        <strain evidence="1">4524</strain>
    </source>
</reference>
<keyword evidence="2" id="KW-1185">Reference proteome</keyword>
<evidence type="ECO:0000313" key="1">
    <source>
        <dbReference type="EMBL" id="MDE8035218.1"/>
    </source>
</evidence>
<reference evidence="1" key="1">
    <citation type="submission" date="2022-11" db="EMBL/GenBank/DDBJ databases">
        <authorList>
            <person name="Kamali M."/>
            <person name="Peak L."/>
            <person name="Go Y.Y."/>
            <person name="Balasuriya U.B.R."/>
            <person name="Carossino M."/>
        </authorList>
    </citation>
    <scope>NUCLEOTIDE SEQUENCE</scope>
    <source>
        <strain evidence="1">4524</strain>
    </source>
</reference>
<comment type="caution">
    <text evidence="1">The sequence shown here is derived from an EMBL/GenBank/DDBJ whole genome shotgun (WGS) entry which is preliminary data.</text>
</comment>
<sequence length="44" mass="4927">MELSIGLTIFAIIGLLALYGVSKIPEANRKYYEDLKSKKLDSSH</sequence>
<dbReference type="Proteomes" id="UP001142444">
    <property type="component" value="Unassembled WGS sequence"/>
</dbReference>
<evidence type="ECO:0000313" key="2">
    <source>
        <dbReference type="Proteomes" id="UP001142444"/>
    </source>
</evidence>
<proteinExistence type="predicted"/>
<name>A0A9X4JE62_ACTEU</name>